<evidence type="ECO:0000313" key="2">
    <source>
        <dbReference type="Proteomes" id="UP000499080"/>
    </source>
</evidence>
<reference evidence="1 2" key="1">
    <citation type="journal article" date="2019" name="Sci. Rep.">
        <title>Orb-weaving spider Araneus ventricosus genome elucidates the spidroin gene catalogue.</title>
        <authorList>
            <person name="Kono N."/>
            <person name="Nakamura H."/>
            <person name="Ohtoshi R."/>
            <person name="Moran D.A.P."/>
            <person name="Shinohara A."/>
            <person name="Yoshida Y."/>
            <person name="Fujiwara M."/>
            <person name="Mori M."/>
            <person name="Tomita M."/>
            <person name="Arakawa K."/>
        </authorList>
    </citation>
    <scope>NUCLEOTIDE SEQUENCE [LARGE SCALE GENOMIC DNA]</scope>
</reference>
<gene>
    <name evidence="1" type="ORF">AVEN_160811_1</name>
</gene>
<organism evidence="1 2">
    <name type="scientific">Araneus ventricosus</name>
    <name type="common">Orbweaver spider</name>
    <name type="synonym">Epeira ventricosa</name>
    <dbReference type="NCBI Taxonomy" id="182803"/>
    <lineage>
        <taxon>Eukaryota</taxon>
        <taxon>Metazoa</taxon>
        <taxon>Ecdysozoa</taxon>
        <taxon>Arthropoda</taxon>
        <taxon>Chelicerata</taxon>
        <taxon>Arachnida</taxon>
        <taxon>Araneae</taxon>
        <taxon>Araneomorphae</taxon>
        <taxon>Entelegynae</taxon>
        <taxon>Araneoidea</taxon>
        <taxon>Araneidae</taxon>
        <taxon>Araneus</taxon>
    </lineage>
</organism>
<evidence type="ECO:0000313" key="1">
    <source>
        <dbReference type="EMBL" id="GBM83641.1"/>
    </source>
</evidence>
<comment type="caution">
    <text evidence="1">The sequence shown here is derived from an EMBL/GenBank/DDBJ whole genome shotgun (WGS) entry which is preliminary data.</text>
</comment>
<dbReference type="AlphaFoldDB" id="A0A4Y2J049"/>
<proteinExistence type="predicted"/>
<protein>
    <submittedName>
        <fullName evidence="1">Uncharacterized protein</fullName>
    </submittedName>
</protein>
<keyword evidence="2" id="KW-1185">Reference proteome</keyword>
<name>A0A4Y2J049_ARAVE</name>
<sequence length="110" mass="12312">MSPHTYTVAGTVAPQYKFSGFPGFLSWTIQSSETHSIRPEDRFIFHPFKSIESVPQPNHWTNFDIFILYESLGRLDTSSMVTCCPPPSLFESLSPLQATIHRVTSTATGC</sequence>
<dbReference type="Proteomes" id="UP000499080">
    <property type="component" value="Unassembled WGS sequence"/>
</dbReference>
<accession>A0A4Y2J049</accession>
<dbReference type="EMBL" id="BGPR01003098">
    <property type="protein sequence ID" value="GBM83641.1"/>
    <property type="molecule type" value="Genomic_DNA"/>
</dbReference>